<comment type="caution">
    <text evidence="1">The sequence shown here is derived from an EMBL/GenBank/DDBJ whole genome shotgun (WGS) entry which is preliminary data.</text>
</comment>
<organism evidence="1 2">
    <name type="scientific">Holotrichia oblita</name>
    <name type="common">Chafer beetle</name>
    <dbReference type="NCBI Taxonomy" id="644536"/>
    <lineage>
        <taxon>Eukaryota</taxon>
        <taxon>Metazoa</taxon>
        <taxon>Ecdysozoa</taxon>
        <taxon>Arthropoda</taxon>
        <taxon>Hexapoda</taxon>
        <taxon>Insecta</taxon>
        <taxon>Pterygota</taxon>
        <taxon>Neoptera</taxon>
        <taxon>Endopterygota</taxon>
        <taxon>Coleoptera</taxon>
        <taxon>Polyphaga</taxon>
        <taxon>Scarabaeiformia</taxon>
        <taxon>Scarabaeidae</taxon>
        <taxon>Melolonthinae</taxon>
        <taxon>Holotrichia</taxon>
    </lineage>
</organism>
<evidence type="ECO:0000313" key="2">
    <source>
        <dbReference type="Proteomes" id="UP001056778"/>
    </source>
</evidence>
<proteinExistence type="predicted"/>
<evidence type="ECO:0000313" key="1">
    <source>
        <dbReference type="EMBL" id="KAI4470972.1"/>
    </source>
</evidence>
<keyword evidence="2" id="KW-1185">Reference proteome</keyword>
<gene>
    <name evidence="1" type="ORF">MML48_1g11108</name>
</gene>
<accession>A0ACB9TW31</accession>
<keyword evidence="1" id="KW-0675">Receptor</keyword>
<protein>
    <submittedName>
        <fullName evidence="1">Eph receptor a5</fullName>
    </submittedName>
</protein>
<reference evidence="1" key="1">
    <citation type="submission" date="2022-04" db="EMBL/GenBank/DDBJ databases">
        <title>Chromosome-scale genome assembly of Holotrichia oblita Faldermann.</title>
        <authorList>
            <person name="Rongchong L."/>
        </authorList>
    </citation>
    <scope>NUCLEOTIDE SEQUENCE</scope>
    <source>
        <strain evidence="1">81SQS9</strain>
    </source>
</reference>
<name>A0ACB9TW31_HOLOL</name>
<sequence>MRRECIAKIFGACPTIPDSEKTLPVYYITCPEVTINFAHFPVTPTGKEVTLIEQATGKCVKNAEVVEPPTYLCKGDGKWTLPTGACKCKAGFEPDFEKQTCNVCPSGKFKSEVGDNLCQPCPEHSKAPSSGFSECTCDNDYYRAPSDPKNMSCTQPPSAPQNLSLNFVDQSTVMLSWTLPDRLGGRIDTVYRIKCDACTAGIVQYTPNAEIFNDTKVTITGLNAVTTYRFQVFAENGVSHLSTKTNPEYADLTVTTEASIVSSITNVRITSVKSSEITLIWEAPVVDGDVENEIETYEVRCFPRGDMDYSNSSSILTKDLTATFTGLMQRTEYGLQVRAKSKRGWGAYSPVIFKTTGQVFKTAYVGDDDGFRLQLVAGGIVAIVVVIAAAIVLTVVFLKSRSNDECNKKQPSDCDTLEYRNGEVKLKRTDDTIIYRNRGSSRTYIDPHTYEDPNQAVREFAREIDAGCITIEAIIGGGEFGDVCKGKLKMNGIDIDVAIKTLKAGSLENPGTISNGSFDYGSIRTS</sequence>
<dbReference type="Proteomes" id="UP001056778">
    <property type="component" value="Chromosome 1"/>
</dbReference>
<dbReference type="EMBL" id="CM043015">
    <property type="protein sequence ID" value="KAI4470972.1"/>
    <property type="molecule type" value="Genomic_DNA"/>
</dbReference>